<reference evidence="1 2" key="1">
    <citation type="submission" date="2019-07" db="EMBL/GenBank/DDBJ databases">
        <title>Ln-dependent methylotrophs.</title>
        <authorList>
            <person name="Tani A."/>
        </authorList>
    </citation>
    <scope>NUCLEOTIDE SEQUENCE [LARGE SCALE GENOMIC DNA]</scope>
    <source>
        <strain evidence="1 2">SM89A</strain>
    </source>
</reference>
<dbReference type="Proteomes" id="UP000316781">
    <property type="component" value="Unassembled WGS sequence"/>
</dbReference>
<dbReference type="RefSeq" id="WP_142864636.1">
    <property type="nucleotide sequence ID" value="NZ_VJMF01000117.1"/>
</dbReference>
<proteinExistence type="predicted"/>
<organism evidence="1 2">
    <name type="scientific">Methylosinus sporium</name>
    <dbReference type="NCBI Taxonomy" id="428"/>
    <lineage>
        <taxon>Bacteria</taxon>
        <taxon>Pseudomonadati</taxon>
        <taxon>Pseudomonadota</taxon>
        <taxon>Alphaproteobacteria</taxon>
        <taxon>Hyphomicrobiales</taxon>
        <taxon>Methylocystaceae</taxon>
        <taxon>Methylosinus</taxon>
    </lineage>
</organism>
<dbReference type="AlphaFoldDB" id="A0A549SCU8"/>
<comment type="caution">
    <text evidence="1">The sequence shown here is derived from an EMBL/GenBank/DDBJ whole genome shotgun (WGS) entry which is preliminary data.</text>
</comment>
<evidence type="ECO:0000313" key="1">
    <source>
        <dbReference type="EMBL" id="TRL23448.1"/>
    </source>
</evidence>
<gene>
    <name evidence="1" type="ORF">FM996_20855</name>
</gene>
<dbReference type="EMBL" id="VJMF01000117">
    <property type="protein sequence ID" value="TRL23448.1"/>
    <property type="molecule type" value="Genomic_DNA"/>
</dbReference>
<evidence type="ECO:0000313" key="2">
    <source>
        <dbReference type="Proteomes" id="UP000316781"/>
    </source>
</evidence>
<accession>A0A549SCU8</accession>
<sequence length="70" mass="8123">MKDTIETSLGKIWVTLLENGEMRVWWPPNARVGDAAADVLRGRARWDPQTYGWYVSAKHRDEVHDELSKI</sequence>
<name>A0A549SCU8_METSR</name>
<protein>
    <submittedName>
        <fullName evidence="1">Uncharacterized protein</fullName>
    </submittedName>
</protein>